<sequence length="170" mass="18473">MEIRECRAEDVALLEEALPSPGLSRFHENRYHRQIQGKGTYLVAWSHEGVLPAGSGEIRWDGCGAAEVQAAFPGCPELSGLAVRAELQGRGLGTALIRTAEGLVARRGIDRLGMGVDDTNPRAAALYLRLGYEETGVRYLDRYAVVDDEGARHEIADPCRFLVTSPAGRP</sequence>
<dbReference type="EMBL" id="JAENHO010000007">
    <property type="protein sequence ID" value="MBL7257681.1"/>
    <property type="molecule type" value="Genomic_DNA"/>
</dbReference>
<accession>A0ABS1VT83</accession>
<feature type="domain" description="N-acetyltransferase" evidence="3">
    <location>
        <begin position="1"/>
        <end position="149"/>
    </location>
</feature>
<reference evidence="4 5" key="1">
    <citation type="submission" date="2021-01" db="EMBL/GenBank/DDBJ databases">
        <title>Actinoplanes sp. nov. LDG1-01 isolated from lichen.</title>
        <authorList>
            <person name="Saeng-In P."/>
            <person name="Phongsopitanun W."/>
            <person name="Kanchanasin P."/>
            <person name="Yuki M."/>
            <person name="Kudo T."/>
            <person name="Ohkuma M."/>
            <person name="Tanasupawat S."/>
        </authorList>
    </citation>
    <scope>NUCLEOTIDE SEQUENCE [LARGE SCALE GENOMIC DNA]</scope>
    <source>
        <strain evidence="4 5">LDG1-01</strain>
    </source>
</reference>
<evidence type="ECO:0000259" key="3">
    <source>
        <dbReference type="PROSITE" id="PS51186"/>
    </source>
</evidence>
<dbReference type="PANTHER" id="PTHR43877:SF2">
    <property type="entry name" value="AMINOALKYLPHOSPHONATE N-ACETYLTRANSFERASE-RELATED"/>
    <property type="match status" value="1"/>
</dbReference>
<evidence type="ECO:0000313" key="4">
    <source>
        <dbReference type="EMBL" id="MBL7257681.1"/>
    </source>
</evidence>
<dbReference type="PANTHER" id="PTHR43877">
    <property type="entry name" value="AMINOALKYLPHOSPHONATE N-ACETYLTRANSFERASE-RELATED-RELATED"/>
    <property type="match status" value="1"/>
</dbReference>
<dbReference type="InterPro" id="IPR050832">
    <property type="entry name" value="Bact_Acetyltransf"/>
</dbReference>
<comment type="caution">
    <text evidence="4">The sequence shown here is derived from an EMBL/GenBank/DDBJ whole genome shotgun (WGS) entry which is preliminary data.</text>
</comment>
<dbReference type="InterPro" id="IPR016181">
    <property type="entry name" value="Acyl_CoA_acyltransferase"/>
</dbReference>
<keyword evidence="5" id="KW-1185">Reference proteome</keyword>
<dbReference type="CDD" id="cd04301">
    <property type="entry name" value="NAT_SF"/>
    <property type="match status" value="1"/>
</dbReference>
<dbReference type="PROSITE" id="PS51186">
    <property type="entry name" value="GNAT"/>
    <property type="match status" value="1"/>
</dbReference>
<keyword evidence="1" id="KW-0808">Transferase</keyword>
<name>A0ABS1VT83_9ACTN</name>
<gene>
    <name evidence="4" type="ORF">JKJ07_25590</name>
</gene>
<dbReference type="Proteomes" id="UP000598996">
    <property type="component" value="Unassembled WGS sequence"/>
</dbReference>
<protein>
    <submittedName>
        <fullName evidence="4">GNAT family N-acetyltransferase</fullName>
    </submittedName>
</protein>
<evidence type="ECO:0000256" key="2">
    <source>
        <dbReference type="ARBA" id="ARBA00023315"/>
    </source>
</evidence>
<dbReference type="InterPro" id="IPR000182">
    <property type="entry name" value="GNAT_dom"/>
</dbReference>
<evidence type="ECO:0000313" key="5">
    <source>
        <dbReference type="Proteomes" id="UP000598996"/>
    </source>
</evidence>
<organism evidence="4 5">
    <name type="scientific">Paractinoplanes lichenicola</name>
    <dbReference type="NCBI Taxonomy" id="2802976"/>
    <lineage>
        <taxon>Bacteria</taxon>
        <taxon>Bacillati</taxon>
        <taxon>Actinomycetota</taxon>
        <taxon>Actinomycetes</taxon>
        <taxon>Micromonosporales</taxon>
        <taxon>Micromonosporaceae</taxon>
        <taxon>Paractinoplanes</taxon>
    </lineage>
</organism>
<dbReference type="RefSeq" id="WP_202994305.1">
    <property type="nucleotide sequence ID" value="NZ_JAENHO010000007.1"/>
</dbReference>
<dbReference type="Gene3D" id="3.40.630.30">
    <property type="match status" value="1"/>
</dbReference>
<dbReference type="Pfam" id="PF00583">
    <property type="entry name" value="Acetyltransf_1"/>
    <property type="match status" value="1"/>
</dbReference>
<evidence type="ECO:0000256" key="1">
    <source>
        <dbReference type="ARBA" id="ARBA00022679"/>
    </source>
</evidence>
<dbReference type="SUPFAM" id="SSF55729">
    <property type="entry name" value="Acyl-CoA N-acyltransferases (Nat)"/>
    <property type="match status" value="1"/>
</dbReference>
<proteinExistence type="predicted"/>
<keyword evidence="2" id="KW-0012">Acyltransferase</keyword>